<sequence>MSIFSTIERINQLHSLIKTGKTGNPKTLATHLSISRATLYNLLNELKTFGAPIIYSRAQKSFLYTREFNLELKCTIELIETDELTRINGGGYSFFLPFNFLDGRNILL</sequence>
<dbReference type="InterPro" id="IPR013196">
    <property type="entry name" value="HTH_11"/>
</dbReference>
<accession>A0ABV9KVK7</accession>
<evidence type="ECO:0000259" key="1">
    <source>
        <dbReference type="Pfam" id="PF08279"/>
    </source>
</evidence>
<proteinExistence type="predicted"/>
<keyword evidence="3" id="KW-1185">Reference proteome</keyword>
<dbReference type="RefSeq" id="WP_379995807.1">
    <property type="nucleotide sequence ID" value="NZ_JBHSGN010000064.1"/>
</dbReference>
<evidence type="ECO:0000313" key="2">
    <source>
        <dbReference type="EMBL" id="MFC4673982.1"/>
    </source>
</evidence>
<gene>
    <name evidence="2" type="ORF">ACFO6W_09775</name>
</gene>
<feature type="domain" description="Helix-turn-helix type 11" evidence="1">
    <location>
        <begin position="9"/>
        <end position="55"/>
    </location>
</feature>
<dbReference type="InterPro" id="IPR036390">
    <property type="entry name" value="WH_DNA-bd_sf"/>
</dbReference>
<organism evidence="2 3">
    <name type="scientific">Dysgonomonas termitidis</name>
    <dbReference type="NCBI Taxonomy" id="1516126"/>
    <lineage>
        <taxon>Bacteria</taxon>
        <taxon>Pseudomonadati</taxon>
        <taxon>Bacteroidota</taxon>
        <taxon>Bacteroidia</taxon>
        <taxon>Bacteroidales</taxon>
        <taxon>Dysgonomonadaceae</taxon>
        <taxon>Dysgonomonas</taxon>
    </lineage>
</organism>
<reference evidence="3" key="1">
    <citation type="journal article" date="2019" name="Int. J. Syst. Evol. Microbiol.">
        <title>The Global Catalogue of Microorganisms (GCM) 10K type strain sequencing project: providing services to taxonomists for standard genome sequencing and annotation.</title>
        <authorList>
            <consortium name="The Broad Institute Genomics Platform"/>
            <consortium name="The Broad Institute Genome Sequencing Center for Infectious Disease"/>
            <person name="Wu L."/>
            <person name="Ma J."/>
        </authorList>
    </citation>
    <scope>NUCLEOTIDE SEQUENCE [LARGE SCALE GENOMIC DNA]</scope>
    <source>
        <strain evidence="3">CCUG 66188</strain>
    </source>
</reference>
<comment type="caution">
    <text evidence="2">The sequence shown here is derived from an EMBL/GenBank/DDBJ whole genome shotgun (WGS) entry which is preliminary data.</text>
</comment>
<dbReference type="SUPFAM" id="SSF46785">
    <property type="entry name" value="Winged helix' DNA-binding domain"/>
    <property type="match status" value="1"/>
</dbReference>
<protein>
    <submittedName>
        <fullName evidence="2">HTH domain-containing protein</fullName>
    </submittedName>
</protein>
<name>A0ABV9KVK7_9BACT</name>
<dbReference type="EMBL" id="JBHSGN010000064">
    <property type="protein sequence ID" value="MFC4673982.1"/>
    <property type="molecule type" value="Genomic_DNA"/>
</dbReference>
<evidence type="ECO:0000313" key="3">
    <source>
        <dbReference type="Proteomes" id="UP001596023"/>
    </source>
</evidence>
<dbReference type="Pfam" id="PF08279">
    <property type="entry name" value="HTH_11"/>
    <property type="match status" value="1"/>
</dbReference>
<dbReference type="Proteomes" id="UP001596023">
    <property type="component" value="Unassembled WGS sequence"/>
</dbReference>